<dbReference type="AlphaFoldDB" id="A0A1C5JX32"/>
<evidence type="ECO:0000256" key="1">
    <source>
        <dbReference type="SAM" id="SignalP"/>
    </source>
</evidence>
<sequence length="222" mass="24078">MVIAMRRGIVFAALGALALLTGAPSAIAAQSATDDLNPPPPTFLTCTIVGEGTICSGTRERVEEPVDTGIVCGDGAEAFHIFDQGVEHQRLTIWYDGEGNIERVLNHERWTSASWSNPLTRAAVPYTQSNIITTDFAVAGDFNSATETTVGELIFTDPQTGRKVLRTVGRSVLDPEDGRVLFLAGKQPFFSGEPSLFEGLCAAVASQQNDKQRRRQPRRLMQ</sequence>
<reference evidence="3" key="1">
    <citation type="submission" date="2016-06" db="EMBL/GenBank/DDBJ databases">
        <authorList>
            <person name="Varghese N."/>
            <person name="Submissions Spin"/>
        </authorList>
    </citation>
    <scope>NUCLEOTIDE SEQUENCE [LARGE SCALE GENOMIC DNA]</scope>
    <source>
        <strain evidence="3">DSM 43819</strain>
    </source>
</reference>
<feature type="signal peptide" evidence="1">
    <location>
        <begin position="1"/>
        <end position="28"/>
    </location>
</feature>
<name>A0A1C5JX32_9ACTN</name>
<organism evidence="2 3">
    <name type="scientific">Micromonospora inositola</name>
    <dbReference type="NCBI Taxonomy" id="47865"/>
    <lineage>
        <taxon>Bacteria</taxon>
        <taxon>Bacillati</taxon>
        <taxon>Actinomycetota</taxon>
        <taxon>Actinomycetes</taxon>
        <taxon>Micromonosporales</taxon>
        <taxon>Micromonosporaceae</taxon>
        <taxon>Micromonospora</taxon>
    </lineage>
</organism>
<accession>A0A1C5JX32</accession>
<evidence type="ECO:0000313" key="2">
    <source>
        <dbReference type="EMBL" id="SCG74881.1"/>
    </source>
</evidence>
<gene>
    <name evidence="2" type="ORF">GA0070613_5639</name>
</gene>
<dbReference type="Proteomes" id="UP000198221">
    <property type="component" value="Chromosome I"/>
</dbReference>
<feature type="chain" id="PRO_5008720037" evidence="1">
    <location>
        <begin position="29"/>
        <end position="222"/>
    </location>
</feature>
<keyword evidence="3" id="KW-1185">Reference proteome</keyword>
<keyword evidence="1" id="KW-0732">Signal</keyword>
<evidence type="ECO:0000313" key="3">
    <source>
        <dbReference type="Proteomes" id="UP000198221"/>
    </source>
</evidence>
<proteinExistence type="predicted"/>
<dbReference type="EMBL" id="LT607754">
    <property type="protein sequence ID" value="SCG74881.1"/>
    <property type="molecule type" value="Genomic_DNA"/>
</dbReference>
<protein>
    <submittedName>
        <fullName evidence="2">Uncharacterized protein</fullName>
    </submittedName>
</protein>